<gene>
    <name evidence="2" type="ORF">QBC35DRAFT_432460</name>
</gene>
<organism evidence="2 3">
    <name type="scientific">Podospora australis</name>
    <dbReference type="NCBI Taxonomy" id="1536484"/>
    <lineage>
        <taxon>Eukaryota</taxon>
        <taxon>Fungi</taxon>
        <taxon>Dikarya</taxon>
        <taxon>Ascomycota</taxon>
        <taxon>Pezizomycotina</taxon>
        <taxon>Sordariomycetes</taxon>
        <taxon>Sordariomycetidae</taxon>
        <taxon>Sordariales</taxon>
        <taxon>Podosporaceae</taxon>
        <taxon>Podospora</taxon>
    </lineage>
</organism>
<reference evidence="2" key="2">
    <citation type="submission" date="2023-05" db="EMBL/GenBank/DDBJ databases">
        <authorList>
            <consortium name="Lawrence Berkeley National Laboratory"/>
            <person name="Steindorff A."/>
            <person name="Hensen N."/>
            <person name="Bonometti L."/>
            <person name="Westerberg I."/>
            <person name="Brannstrom I.O."/>
            <person name="Guillou S."/>
            <person name="Cros-Aarteil S."/>
            <person name="Calhoun S."/>
            <person name="Haridas S."/>
            <person name="Kuo A."/>
            <person name="Mondo S."/>
            <person name="Pangilinan J."/>
            <person name="Riley R."/>
            <person name="Labutti K."/>
            <person name="Andreopoulos B."/>
            <person name="Lipzen A."/>
            <person name="Chen C."/>
            <person name="Yanf M."/>
            <person name="Daum C."/>
            <person name="Ng V."/>
            <person name="Clum A."/>
            <person name="Ohm R."/>
            <person name="Martin F."/>
            <person name="Silar P."/>
            <person name="Natvig D."/>
            <person name="Lalanne C."/>
            <person name="Gautier V."/>
            <person name="Ament-Velasquez S.L."/>
            <person name="Kruys A."/>
            <person name="Hutchinson M.I."/>
            <person name="Powell A.J."/>
            <person name="Barry K."/>
            <person name="Miller A.N."/>
            <person name="Grigoriev I.V."/>
            <person name="Debuchy R."/>
            <person name="Gladieux P."/>
            <person name="Thoren M.H."/>
            <person name="Johannesson H."/>
        </authorList>
    </citation>
    <scope>NUCLEOTIDE SEQUENCE</scope>
    <source>
        <strain evidence="2">PSN309</strain>
    </source>
</reference>
<dbReference type="Proteomes" id="UP001302126">
    <property type="component" value="Unassembled WGS sequence"/>
</dbReference>
<comment type="caution">
    <text evidence="2">The sequence shown here is derived from an EMBL/GenBank/DDBJ whole genome shotgun (WGS) entry which is preliminary data.</text>
</comment>
<accession>A0AAN6WV63</accession>
<keyword evidence="3" id="KW-1185">Reference proteome</keyword>
<keyword evidence="1" id="KW-0732">Signal</keyword>
<protein>
    <recommendedName>
        <fullName evidence="4">Cell wall protein PhiA</fullName>
    </recommendedName>
</protein>
<proteinExistence type="predicted"/>
<feature type="signal peptide" evidence="1">
    <location>
        <begin position="1"/>
        <end position="18"/>
    </location>
</feature>
<evidence type="ECO:0000313" key="3">
    <source>
        <dbReference type="Proteomes" id="UP001302126"/>
    </source>
</evidence>
<evidence type="ECO:0008006" key="4">
    <source>
        <dbReference type="Google" id="ProtNLM"/>
    </source>
</evidence>
<evidence type="ECO:0000256" key="1">
    <source>
        <dbReference type="SAM" id="SignalP"/>
    </source>
</evidence>
<evidence type="ECO:0000313" key="2">
    <source>
        <dbReference type="EMBL" id="KAK4188576.1"/>
    </source>
</evidence>
<dbReference type="AlphaFoldDB" id="A0AAN6WV63"/>
<sequence length="200" mass="21091">MQLSSVLLSILAATGASAAPTSEGSGKSCAVPARKFNIMSLRSASPIHFGQAGATQNKLVLNLPEDKADAQCTNGETRRDATFYIKDGELFLYGGKDKVQQFFVDRSGMGQGVMQYFTKGEGGIPRNGETKGWAVDENDNLSFNGAGLLACPSANNTAPWYVWVSAGINQPAGQQGCLGFSARTLTAATPVQCTYSNYSA</sequence>
<feature type="chain" id="PRO_5042879223" description="Cell wall protein PhiA" evidence="1">
    <location>
        <begin position="19"/>
        <end position="200"/>
    </location>
</feature>
<reference evidence="2" key="1">
    <citation type="journal article" date="2023" name="Mol. Phylogenet. Evol.">
        <title>Genome-scale phylogeny and comparative genomics of the fungal order Sordariales.</title>
        <authorList>
            <person name="Hensen N."/>
            <person name="Bonometti L."/>
            <person name="Westerberg I."/>
            <person name="Brannstrom I.O."/>
            <person name="Guillou S."/>
            <person name="Cros-Aarteil S."/>
            <person name="Calhoun S."/>
            <person name="Haridas S."/>
            <person name="Kuo A."/>
            <person name="Mondo S."/>
            <person name="Pangilinan J."/>
            <person name="Riley R."/>
            <person name="LaButti K."/>
            <person name="Andreopoulos B."/>
            <person name="Lipzen A."/>
            <person name="Chen C."/>
            <person name="Yan M."/>
            <person name="Daum C."/>
            <person name="Ng V."/>
            <person name="Clum A."/>
            <person name="Steindorff A."/>
            <person name="Ohm R.A."/>
            <person name="Martin F."/>
            <person name="Silar P."/>
            <person name="Natvig D.O."/>
            <person name="Lalanne C."/>
            <person name="Gautier V."/>
            <person name="Ament-Velasquez S.L."/>
            <person name="Kruys A."/>
            <person name="Hutchinson M.I."/>
            <person name="Powell A.J."/>
            <person name="Barry K."/>
            <person name="Miller A.N."/>
            <person name="Grigoriev I.V."/>
            <person name="Debuchy R."/>
            <person name="Gladieux P."/>
            <person name="Hiltunen Thoren M."/>
            <person name="Johannesson H."/>
        </authorList>
    </citation>
    <scope>NUCLEOTIDE SEQUENCE</scope>
    <source>
        <strain evidence="2">PSN309</strain>
    </source>
</reference>
<dbReference type="EMBL" id="MU864386">
    <property type="protein sequence ID" value="KAK4188576.1"/>
    <property type="molecule type" value="Genomic_DNA"/>
</dbReference>
<name>A0AAN6WV63_9PEZI</name>